<proteinExistence type="predicted"/>
<evidence type="ECO:0000313" key="1">
    <source>
        <dbReference type="EMBL" id="MBC9130756.1"/>
    </source>
</evidence>
<dbReference type="Proteomes" id="UP000651208">
    <property type="component" value="Unassembled WGS sequence"/>
</dbReference>
<dbReference type="EMBL" id="JABURY010000013">
    <property type="protein sequence ID" value="MBC9130756.1"/>
    <property type="molecule type" value="Genomic_DNA"/>
</dbReference>
<reference evidence="1 2" key="1">
    <citation type="submission" date="2020-06" db="EMBL/GenBank/DDBJ databases">
        <title>Frischella cerana isolated from Apis cerana gut homogenate.</title>
        <authorList>
            <person name="Wolter L.A."/>
            <person name="Suenami S."/>
            <person name="Miyazaki R."/>
        </authorList>
    </citation>
    <scope>NUCLEOTIDE SEQUENCE [LARGE SCALE GENOMIC DNA]</scope>
    <source>
        <strain evidence="1 2">Ac13</strain>
    </source>
</reference>
<accession>A0ABR7QXH0</accession>
<name>A0ABR7QXH0_9GAMM</name>
<gene>
    <name evidence="1" type="ORF">FcAc13_05465</name>
</gene>
<keyword evidence="2" id="KW-1185">Reference proteome</keyword>
<comment type="caution">
    <text evidence="1">The sequence shown here is derived from an EMBL/GenBank/DDBJ whole genome shotgun (WGS) entry which is preliminary data.</text>
</comment>
<dbReference type="RefSeq" id="WP_187755204.1">
    <property type="nucleotide sequence ID" value="NZ_JABURY010000013.1"/>
</dbReference>
<sequence length="104" mass="12545">MSNKFPKVYDAKYYFDDDLYQLEIESKGCLLNIIVEFSNNIMYKISFYDISRFSQDVSEELQESSFFYQENIIFLTRLTKDNLVRTINEIEKKGVYSRLKDYKI</sequence>
<organism evidence="1 2">
    <name type="scientific">Frischella japonica</name>
    <dbReference type="NCBI Taxonomy" id="2741544"/>
    <lineage>
        <taxon>Bacteria</taxon>
        <taxon>Pseudomonadati</taxon>
        <taxon>Pseudomonadota</taxon>
        <taxon>Gammaproteobacteria</taxon>
        <taxon>Orbales</taxon>
        <taxon>Orbaceae</taxon>
        <taxon>Frischella</taxon>
    </lineage>
</organism>
<evidence type="ECO:0000313" key="2">
    <source>
        <dbReference type="Proteomes" id="UP000651208"/>
    </source>
</evidence>
<protein>
    <submittedName>
        <fullName evidence="1">Uncharacterized protein</fullName>
    </submittedName>
</protein>